<gene>
    <name evidence="1" type="ORF">CEXT_498691</name>
</gene>
<organism evidence="1 2">
    <name type="scientific">Caerostris extrusa</name>
    <name type="common">Bark spider</name>
    <name type="synonym">Caerostris bankana</name>
    <dbReference type="NCBI Taxonomy" id="172846"/>
    <lineage>
        <taxon>Eukaryota</taxon>
        <taxon>Metazoa</taxon>
        <taxon>Ecdysozoa</taxon>
        <taxon>Arthropoda</taxon>
        <taxon>Chelicerata</taxon>
        <taxon>Arachnida</taxon>
        <taxon>Araneae</taxon>
        <taxon>Araneomorphae</taxon>
        <taxon>Entelegynae</taxon>
        <taxon>Araneoidea</taxon>
        <taxon>Araneidae</taxon>
        <taxon>Caerostris</taxon>
    </lineage>
</organism>
<dbReference type="Proteomes" id="UP001054945">
    <property type="component" value="Unassembled WGS sequence"/>
</dbReference>
<evidence type="ECO:0000313" key="1">
    <source>
        <dbReference type="EMBL" id="GIY45217.1"/>
    </source>
</evidence>
<dbReference type="AlphaFoldDB" id="A0AAV4TIJ2"/>
<evidence type="ECO:0000313" key="2">
    <source>
        <dbReference type="Proteomes" id="UP001054945"/>
    </source>
</evidence>
<comment type="caution">
    <text evidence="1">The sequence shown here is derived from an EMBL/GenBank/DDBJ whole genome shotgun (WGS) entry which is preliminary data.</text>
</comment>
<sequence length="112" mass="12893">MIRHEMVKQTTIDSKMKHSLKSHISSRMGHKKTLFVQIPGLIFLFKSFAINIIFLLKISCRLFLLEANPCLFAVNVRKSKFRFQSHSNPCRMTAQNSIFGFTSHARFGDDSS</sequence>
<reference evidence="1 2" key="1">
    <citation type="submission" date="2021-06" db="EMBL/GenBank/DDBJ databases">
        <title>Caerostris extrusa draft genome.</title>
        <authorList>
            <person name="Kono N."/>
            <person name="Arakawa K."/>
        </authorList>
    </citation>
    <scope>NUCLEOTIDE SEQUENCE [LARGE SCALE GENOMIC DNA]</scope>
</reference>
<keyword evidence="2" id="KW-1185">Reference proteome</keyword>
<dbReference type="EMBL" id="BPLR01011243">
    <property type="protein sequence ID" value="GIY45217.1"/>
    <property type="molecule type" value="Genomic_DNA"/>
</dbReference>
<accession>A0AAV4TIJ2</accession>
<proteinExistence type="predicted"/>
<protein>
    <submittedName>
        <fullName evidence="1">Uncharacterized protein</fullName>
    </submittedName>
</protein>
<name>A0AAV4TIJ2_CAEEX</name>